<feature type="domain" description="Reverse transcriptase" evidence="5">
    <location>
        <begin position="71"/>
        <end position="224"/>
    </location>
</feature>
<dbReference type="Pfam" id="PF00078">
    <property type="entry name" value="RVT_1"/>
    <property type="match status" value="1"/>
</dbReference>
<dbReference type="InterPro" id="IPR043502">
    <property type="entry name" value="DNA/RNA_pol_sf"/>
</dbReference>
<evidence type="ECO:0000256" key="4">
    <source>
        <dbReference type="ARBA" id="ARBA00022918"/>
    </source>
</evidence>
<dbReference type="EMBL" id="GEDV01001482">
    <property type="protein sequence ID" value="JAP87075.1"/>
    <property type="molecule type" value="Transcribed_RNA"/>
</dbReference>
<dbReference type="InterPro" id="IPR050951">
    <property type="entry name" value="Retrovirus_Pol_polyprotein"/>
</dbReference>
<dbReference type="InterPro" id="IPR041577">
    <property type="entry name" value="RT_RNaseH_2"/>
</dbReference>
<organism evidence="7">
    <name type="scientific">Rhipicephalus appendiculatus</name>
    <name type="common">Brown ear tick</name>
    <dbReference type="NCBI Taxonomy" id="34631"/>
    <lineage>
        <taxon>Eukaryota</taxon>
        <taxon>Metazoa</taxon>
        <taxon>Ecdysozoa</taxon>
        <taxon>Arthropoda</taxon>
        <taxon>Chelicerata</taxon>
        <taxon>Arachnida</taxon>
        <taxon>Acari</taxon>
        <taxon>Parasitiformes</taxon>
        <taxon>Ixodida</taxon>
        <taxon>Ixodoidea</taxon>
        <taxon>Ixodidae</taxon>
        <taxon>Rhipicephalinae</taxon>
        <taxon>Rhipicephalus</taxon>
        <taxon>Rhipicephalus</taxon>
    </lineage>
</organism>
<accession>A0A131Z8D4</accession>
<feature type="non-terminal residue" evidence="7">
    <location>
        <position position="1"/>
    </location>
</feature>
<dbReference type="GO" id="GO:0003964">
    <property type="term" value="F:RNA-directed DNA polymerase activity"/>
    <property type="evidence" value="ECO:0007669"/>
    <property type="project" value="UniProtKB-KW"/>
</dbReference>
<dbReference type="Gene3D" id="3.30.70.270">
    <property type="match status" value="2"/>
</dbReference>
<keyword evidence="3" id="KW-0378">Hydrolase</keyword>
<evidence type="ECO:0000259" key="6">
    <source>
        <dbReference type="Pfam" id="PF17919"/>
    </source>
</evidence>
<keyword evidence="1" id="KW-0808">Transferase</keyword>
<evidence type="ECO:0000259" key="5">
    <source>
        <dbReference type="Pfam" id="PF00078"/>
    </source>
</evidence>
<dbReference type="InterPro" id="IPR000477">
    <property type="entry name" value="RT_dom"/>
</dbReference>
<keyword evidence="3" id="KW-0255">Endonuclease</keyword>
<dbReference type="CDD" id="cd01647">
    <property type="entry name" value="RT_LTR"/>
    <property type="match status" value="1"/>
</dbReference>
<dbReference type="GO" id="GO:0004519">
    <property type="term" value="F:endonuclease activity"/>
    <property type="evidence" value="ECO:0007669"/>
    <property type="project" value="UniProtKB-KW"/>
</dbReference>
<dbReference type="PANTHER" id="PTHR37984">
    <property type="entry name" value="PROTEIN CBG26694"/>
    <property type="match status" value="1"/>
</dbReference>
<keyword evidence="2" id="KW-0540">Nuclease</keyword>
<dbReference type="SUPFAM" id="SSF56672">
    <property type="entry name" value="DNA/RNA polymerases"/>
    <property type="match status" value="1"/>
</dbReference>
<protein>
    <submittedName>
        <fullName evidence="7">Zinc knuckle domain containing protein</fullName>
    </submittedName>
</protein>
<dbReference type="InterPro" id="IPR043128">
    <property type="entry name" value="Rev_trsase/Diguanyl_cyclase"/>
</dbReference>
<feature type="domain" description="Reverse transcriptase/retrotransposon-derived protein RNase H-like" evidence="6">
    <location>
        <begin position="288"/>
        <end position="385"/>
    </location>
</feature>
<dbReference type="AlphaFoldDB" id="A0A131Z8D4"/>
<dbReference type="PANTHER" id="PTHR37984:SF11">
    <property type="entry name" value="INTEGRASE CATALYTIC DOMAIN-CONTAINING PROTEIN"/>
    <property type="match status" value="1"/>
</dbReference>
<reference evidence="7" key="1">
    <citation type="journal article" date="2016" name="Ticks Tick Borne Dis.">
        <title>De novo assembly and annotation of the salivary gland transcriptome of Rhipicephalus appendiculatus male and female ticks during blood feeding.</title>
        <authorList>
            <person name="de Castro M.H."/>
            <person name="de Klerk D."/>
            <person name="Pienaar R."/>
            <person name="Latif A.A."/>
            <person name="Rees D.J."/>
            <person name="Mans B.J."/>
        </authorList>
    </citation>
    <scope>NUCLEOTIDE SEQUENCE</scope>
    <source>
        <tissue evidence="7">Salivary glands</tissue>
    </source>
</reference>
<dbReference type="CDD" id="cd09274">
    <property type="entry name" value="RNase_HI_RT_Ty3"/>
    <property type="match status" value="1"/>
</dbReference>
<dbReference type="FunFam" id="3.10.20.370:FF:000001">
    <property type="entry name" value="Retrovirus-related Pol polyprotein from transposon 17.6-like protein"/>
    <property type="match status" value="1"/>
</dbReference>
<sequence length="457" mass="51247">GVGCLRDFQVHLHVDPSVQPVAQPHRRIPFSMRKPLEEELKRLQSLDITERAEGPTPWVSPIVAVLKPHDPEHIRVCADMRCANEAIQRERDVTPTVDDVLVALNGSVIFSKLDLKDRYHQLELGASSRVITTFSTHAGLFRYKRLNFRINSAAEVFQDTIQQVLANIPNVLNVSDDILVYGKTEREHDEALRATLECLLASGLTLNDRKCKFYQKELTFFGHMFSSKGVQPDPAKASAVLGASPPTSASEVKSLLGLVTYCGRFIPYLAHLTQPLRKLIAKGVDWFWTDEQQNPLEELKRKLSEATALTYFDPQKDVTLTVDAAPHGLGAILTQTSGSETRVVAYESRALSPAEARYSQIEREMLAVVWGIEHFHIYLYGTTFLLLTDHKPLVSILSNLRSLPSARLECLALRIQQYTSEVQHTCGPSNPSDYLSRHLVNSLRKSLGAWSLSLKNM</sequence>
<keyword evidence="1" id="KW-0548">Nucleotidyltransferase</keyword>
<evidence type="ECO:0000313" key="7">
    <source>
        <dbReference type="EMBL" id="JAP87075.1"/>
    </source>
</evidence>
<dbReference type="Pfam" id="PF17919">
    <property type="entry name" value="RT_RNaseH_2"/>
    <property type="match status" value="1"/>
</dbReference>
<keyword evidence="4" id="KW-0695">RNA-directed DNA polymerase</keyword>
<evidence type="ECO:0000256" key="3">
    <source>
        <dbReference type="ARBA" id="ARBA00022759"/>
    </source>
</evidence>
<dbReference type="FunFam" id="3.30.70.270:FF:000063">
    <property type="entry name" value="Zinc knuckle domaincontaining protein"/>
    <property type="match status" value="1"/>
</dbReference>
<evidence type="ECO:0000256" key="1">
    <source>
        <dbReference type="ARBA" id="ARBA00022695"/>
    </source>
</evidence>
<evidence type="ECO:0000256" key="2">
    <source>
        <dbReference type="ARBA" id="ARBA00022722"/>
    </source>
</evidence>
<proteinExistence type="predicted"/>
<name>A0A131Z8D4_RHIAP</name>
<dbReference type="Gene3D" id="3.10.10.10">
    <property type="entry name" value="HIV Type 1 Reverse Transcriptase, subunit A, domain 1"/>
    <property type="match status" value="1"/>
</dbReference>